<feature type="region of interest" description="Disordered" evidence="1">
    <location>
        <begin position="130"/>
        <end position="316"/>
    </location>
</feature>
<evidence type="ECO:0000313" key="3">
    <source>
        <dbReference type="Proteomes" id="UP001562425"/>
    </source>
</evidence>
<feature type="region of interest" description="Disordered" evidence="1">
    <location>
        <begin position="1063"/>
        <end position="1087"/>
    </location>
</feature>
<feature type="compositionally biased region" description="Low complexity" evidence="1">
    <location>
        <begin position="175"/>
        <end position="191"/>
    </location>
</feature>
<gene>
    <name evidence="2" type="ORF">pipiens_007952</name>
</gene>
<proteinExistence type="predicted"/>
<feature type="compositionally biased region" description="Low complexity" evidence="1">
    <location>
        <begin position="349"/>
        <end position="364"/>
    </location>
</feature>
<name>A0ABD1DJB4_CULPP</name>
<dbReference type="EMBL" id="JBEHCU010005455">
    <property type="protein sequence ID" value="KAL1399791.1"/>
    <property type="molecule type" value="Genomic_DNA"/>
</dbReference>
<accession>A0ABD1DJB4</accession>
<reference evidence="2 3" key="1">
    <citation type="submission" date="2024-05" db="EMBL/GenBank/DDBJ databases">
        <title>Culex pipiens pipiens assembly and annotation.</title>
        <authorList>
            <person name="Alout H."/>
            <person name="Durand T."/>
        </authorList>
    </citation>
    <scope>NUCLEOTIDE SEQUENCE [LARGE SCALE GENOMIC DNA]</scope>
    <source>
        <strain evidence="2">HA-2024</strain>
        <tissue evidence="2">Whole body</tissue>
    </source>
</reference>
<protein>
    <submittedName>
        <fullName evidence="2">Uncharacterized protein</fullName>
    </submittedName>
</protein>
<feature type="region of interest" description="Disordered" evidence="1">
    <location>
        <begin position="348"/>
        <end position="437"/>
    </location>
</feature>
<evidence type="ECO:0000313" key="2">
    <source>
        <dbReference type="EMBL" id="KAL1399791.1"/>
    </source>
</evidence>
<feature type="region of interest" description="Disordered" evidence="1">
    <location>
        <begin position="500"/>
        <end position="590"/>
    </location>
</feature>
<evidence type="ECO:0000256" key="1">
    <source>
        <dbReference type="SAM" id="MobiDB-lite"/>
    </source>
</evidence>
<feature type="compositionally biased region" description="Pro residues" evidence="1">
    <location>
        <begin position="503"/>
        <end position="524"/>
    </location>
</feature>
<dbReference type="Proteomes" id="UP001562425">
    <property type="component" value="Unassembled WGS sequence"/>
</dbReference>
<feature type="compositionally biased region" description="Low complexity" evidence="1">
    <location>
        <begin position="537"/>
        <end position="569"/>
    </location>
</feature>
<feature type="compositionally biased region" description="Low complexity" evidence="1">
    <location>
        <begin position="131"/>
        <end position="144"/>
    </location>
</feature>
<comment type="caution">
    <text evidence="2">The sequence shown here is derived from an EMBL/GenBank/DDBJ whole genome shotgun (WGS) entry which is preliminary data.</text>
</comment>
<feature type="compositionally biased region" description="Pro residues" evidence="1">
    <location>
        <begin position="918"/>
        <end position="927"/>
    </location>
</feature>
<feature type="compositionally biased region" description="Low complexity" evidence="1">
    <location>
        <begin position="659"/>
        <end position="674"/>
    </location>
</feature>
<feature type="compositionally biased region" description="Pro residues" evidence="1">
    <location>
        <begin position="703"/>
        <end position="713"/>
    </location>
</feature>
<feature type="region of interest" description="Disordered" evidence="1">
    <location>
        <begin position="897"/>
        <end position="958"/>
    </location>
</feature>
<feature type="compositionally biased region" description="Low complexity" evidence="1">
    <location>
        <begin position="928"/>
        <end position="958"/>
    </location>
</feature>
<feature type="compositionally biased region" description="Polar residues" evidence="1">
    <location>
        <begin position="221"/>
        <end position="234"/>
    </location>
</feature>
<keyword evidence="3" id="KW-1185">Reference proteome</keyword>
<organism evidence="2 3">
    <name type="scientific">Culex pipiens pipiens</name>
    <name type="common">Northern house mosquito</name>
    <dbReference type="NCBI Taxonomy" id="38569"/>
    <lineage>
        <taxon>Eukaryota</taxon>
        <taxon>Metazoa</taxon>
        <taxon>Ecdysozoa</taxon>
        <taxon>Arthropoda</taxon>
        <taxon>Hexapoda</taxon>
        <taxon>Insecta</taxon>
        <taxon>Pterygota</taxon>
        <taxon>Neoptera</taxon>
        <taxon>Endopterygota</taxon>
        <taxon>Diptera</taxon>
        <taxon>Nematocera</taxon>
        <taxon>Culicoidea</taxon>
        <taxon>Culicidae</taxon>
        <taxon>Culicinae</taxon>
        <taxon>Culicini</taxon>
        <taxon>Culex</taxon>
        <taxon>Culex</taxon>
    </lineage>
</organism>
<feature type="compositionally biased region" description="Low complexity" evidence="1">
    <location>
        <begin position="238"/>
        <end position="257"/>
    </location>
</feature>
<dbReference type="AlphaFoldDB" id="A0ABD1DJB4"/>
<feature type="compositionally biased region" description="Acidic residues" evidence="1">
    <location>
        <begin position="195"/>
        <end position="204"/>
    </location>
</feature>
<feature type="compositionally biased region" description="Gly residues" evidence="1">
    <location>
        <begin position="376"/>
        <end position="388"/>
    </location>
</feature>
<feature type="compositionally biased region" description="Basic residues" evidence="1">
    <location>
        <begin position="258"/>
        <end position="270"/>
    </location>
</feature>
<sequence length="1132" mass="121867">MLNCVNNLEPQSMNSGIERAALMISEEKTQHDSLYRTGTLDGEMGPYPVGTATLDGEMGPYPVGDALFGTATLDGEMGPYPVGDKMFGATMDGEMGPYPVGDSTNLLGYAMSYGASDALTSLGGSGRNYGTTGPTTINTATSTTCSPMPNRRTAASGRGRRRDLGRAPAEGAPDGQEQSYQHQQHGQQHAGYDPTADDDDEDDEIGQHPPQQRQHSRHCSAGSSSRNTTPGTTRKCSDSLSRSRTSLRSETASSAAGHSHHHHHHHHRRQASSTSSTSCLLVARQTRTDDDETPEEEAAGTTATCNTEDERHPESASTLYVENCHCSRGNLTTTTTTDDDEELQQYFINRSVSRRPSNVSSTSRVSHRSNRSTPRSGGGGGGGGGSGGSSRSRQQSKRATPLSGVSCCSHHSHHSTQPQTYRSRGGPDSPSFLQDSGSNATISNFNINPARFQCSYYTADESENSYCSISGENIRQIQAQTQIQTALEMRQKEHEWILKRPEQPAPPPPSRLQPLPLPPLPPPDGGSDYNDSQQDVNSINGSITSIIESTSSDQPGGSTTTSTTTSTTQRQLQHVGERGGTKNGSSSGSQMILTPSKITIENIGQLSEIAANDYDFDDIDVSIPEMFHSPSKIKWNFLAGLEENKSNKSRISSISSLVDAASSGRGRSGTESGGADVSETGSERRRDDSSDNDYSPNRIQHQPLPPLPTPPPQSSSSCKIEELLKKSSPSASSEFKTVSIWRAENDDEANAIIFHHESEIVENCCNNHFLDHSSYDICTVDNCDYLIKSSDTKSEGKGSIYSAKSEERLNNSVALSSSAAANKLELKQRNIFTSTLLSASATPANVYSIISPDLKRFEKQTNLNRNSVNLSQNLSSPSSSSSSSIFLGNYNQTYRNINQNNGEDKLLNTSSSRSRPAPTAPAPPPPVATTSRSTTSIGFNNAADAPAPDASPLEPAPPFSITAAASTATAAAASQFYNKSYHINLTAQNRLYFHAYSNAVREMEQCPHQSPSPTSIQSERSPQPCAQCQELYGSPFFYSSTNATNEDSTGTGGTFADIANTSSSASLTGSGTGAGHRRGGGARPGSVRWRRNVSHSLRINGLVRVVRTRARKCADYIRHKERLTQNRFHRRK</sequence>
<feature type="compositionally biased region" description="Acidic residues" evidence="1">
    <location>
        <begin position="289"/>
        <end position="298"/>
    </location>
</feature>
<feature type="region of interest" description="Disordered" evidence="1">
    <location>
        <begin position="659"/>
        <end position="725"/>
    </location>
</feature>